<accession>A0A9D8KBS6</accession>
<evidence type="ECO:0000256" key="4">
    <source>
        <dbReference type="ARBA" id="ARBA00022989"/>
    </source>
</evidence>
<comment type="subcellular location">
    <subcellularLocation>
        <location evidence="1">Membrane</location>
        <topology evidence="1">Multi-pass membrane protein</topology>
    </subcellularLocation>
</comment>
<dbReference type="GO" id="GO:0016020">
    <property type="term" value="C:membrane"/>
    <property type="evidence" value="ECO:0007669"/>
    <property type="project" value="UniProtKB-SubCell"/>
</dbReference>
<keyword evidence="4 6" id="KW-1133">Transmembrane helix</keyword>
<evidence type="ECO:0000256" key="5">
    <source>
        <dbReference type="ARBA" id="ARBA00023136"/>
    </source>
</evidence>
<proteinExistence type="inferred from homology"/>
<feature type="transmembrane region" description="Helical" evidence="6">
    <location>
        <begin position="178"/>
        <end position="201"/>
    </location>
</feature>
<protein>
    <submittedName>
        <fullName evidence="8">Sulfite exporter TauE/SafE family protein</fullName>
    </submittedName>
</protein>
<evidence type="ECO:0000256" key="2">
    <source>
        <dbReference type="ARBA" id="ARBA00006143"/>
    </source>
</evidence>
<keyword evidence="5 6" id="KW-0472">Membrane</keyword>
<comment type="similarity">
    <text evidence="2">Belongs to the DsbD family.</text>
</comment>
<dbReference type="PANTHER" id="PTHR31272:SF4">
    <property type="entry name" value="CYTOCHROME C-TYPE BIOGENESIS PROTEIN HI_1454-RELATED"/>
    <property type="match status" value="1"/>
</dbReference>
<evidence type="ECO:0000256" key="1">
    <source>
        <dbReference type="ARBA" id="ARBA00004141"/>
    </source>
</evidence>
<dbReference type="InterPro" id="IPR051790">
    <property type="entry name" value="Cytochrome_c-biogenesis_DsbD"/>
</dbReference>
<sequence>MESVVDLSFIIAFSAGFLSFFSPCVLPLFPSYLTFITGISFEDLKDTDVNINRRSVIKATILHSLFFILGFTVVFVTLGTLANIIGGTLLEFKEILRRVGGVIIVLFGIFITGIIRIPFLDMEKKIHLRDKPAGYFGSSIVGVTFAAGWTPCIGPIIASILGLAVIGSSENPVYGTLLLLVFSLGLAIPFFISSLAFNWFLSAFGRFKRFIPAINIICGIILIVLGLFLFFTDFDTIMMYIG</sequence>
<dbReference type="InterPro" id="IPR003834">
    <property type="entry name" value="Cyt_c_assmbl_TM_dom"/>
</dbReference>
<comment type="caution">
    <text evidence="8">The sequence shown here is derived from an EMBL/GenBank/DDBJ whole genome shotgun (WGS) entry which is preliminary data.</text>
</comment>
<feature type="domain" description="Cytochrome C biogenesis protein transmembrane" evidence="7">
    <location>
        <begin position="10"/>
        <end position="229"/>
    </location>
</feature>
<dbReference type="Pfam" id="PF02683">
    <property type="entry name" value="DsbD_TM"/>
    <property type="match status" value="1"/>
</dbReference>
<dbReference type="Proteomes" id="UP000809273">
    <property type="component" value="Unassembled WGS sequence"/>
</dbReference>
<name>A0A9D8KBS6_9DELT</name>
<reference evidence="8" key="2">
    <citation type="submission" date="2021-01" db="EMBL/GenBank/DDBJ databases">
        <authorList>
            <person name="Hahn C.R."/>
            <person name="Youssef N.H."/>
            <person name="Elshahed M."/>
        </authorList>
    </citation>
    <scope>NUCLEOTIDE SEQUENCE</scope>
    <source>
        <strain evidence="8">Zod_Metabat.24</strain>
    </source>
</reference>
<dbReference type="AlphaFoldDB" id="A0A9D8KBS6"/>
<feature type="transmembrane region" description="Helical" evidence="6">
    <location>
        <begin position="98"/>
        <end position="119"/>
    </location>
</feature>
<dbReference type="PANTHER" id="PTHR31272">
    <property type="entry name" value="CYTOCHROME C-TYPE BIOGENESIS PROTEIN HI_1454-RELATED"/>
    <property type="match status" value="1"/>
</dbReference>
<evidence type="ECO:0000313" key="9">
    <source>
        <dbReference type="Proteomes" id="UP000809273"/>
    </source>
</evidence>
<gene>
    <name evidence="8" type="ORF">JW984_01515</name>
</gene>
<feature type="transmembrane region" description="Helical" evidence="6">
    <location>
        <begin position="61"/>
        <end position="86"/>
    </location>
</feature>
<organism evidence="8 9">
    <name type="scientific">Candidatus Zymogenus saltonus</name>
    <dbReference type="NCBI Taxonomy" id="2844893"/>
    <lineage>
        <taxon>Bacteria</taxon>
        <taxon>Deltaproteobacteria</taxon>
        <taxon>Candidatus Zymogenia</taxon>
        <taxon>Candidatus Zymogeniales</taxon>
        <taxon>Candidatus Zymogenaceae</taxon>
        <taxon>Candidatus Zymogenus</taxon>
    </lineage>
</organism>
<dbReference type="EMBL" id="JAFGIX010000007">
    <property type="protein sequence ID" value="MBN1571853.1"/>
    <property type="molecule type" value="Genomic_DNA"/>
</dbReference>
<feature type="transmembrane region" description="Helical" evidence="6">
    <location>
        <begin position="213"/>
        <end position="232"/>
    </location>
</feature>
<keyword evidence="3 6" id="KW-0812">Transmembrane</keyword>
<evidence type="ECO:0000256" key="3">
    <source>
        <dbReference type="ARBA" id="ARBA00022692"/>
    </source>
</evidence>
<feature type="transmembrane region" description="Helical" evidence="6">
    <location>
        <begin position="140"/>
        <end position="166"/>
    </location>
</feature>
<evidence type="ECO:0000259" key="7">
    <source>
        <dbReference type="Pfam" id="PF02683"/>
    </source>
</evidence>
<reference evidence="8" key="1">
    <citation type="journal article" date="2021" name="Environ. Microbiol.">
        <title>Genomic characterization of three novel Desulfobacterota classes expand the metabolic and phylogenetic diversity of the phylum.</title>
        <authorList>
            <person name="Murphy C.L."/>
            <person name="Biggerstaff J."/>
            <person name="Eichhorn A."/>
            <person name="Ewing E."/>
            <person name="Shahan R."/>
            <person name="Soriano D."/>
            <person name="Stewart S."/>
            <person name="VanMol K."/>
            <person name="Walker R."/>
            <person name="Walters P."/>
            <person name="Elshahed M.S."/>
            <person name="Youssef N.H."/>
        </authorList>
    </citation>
    <scope>NUCLEOTIDE SEQUENCE</scope>
    <source>
        <strain evidence="8">Zod_Metabat.24</strain>
    </source>
</reference>
<evidence type="ECO:0000313" key="8">
    <source>
        <dbReference type="EMBL" id="MBN1571853.1"/>
    </source>
</evidence>
<dbReference type="GO" id="GO:0017004">
    <property type="term" value="P:cytochrome complex assembly"/>
    <property type="evidence" value="ECO:0007669"/>
    <property type="project" value="InterPro"/>
</dbReference>
<evidence type="ECO:0000256" key="6">
    <source>
        <dbReference type="SAM" id="Phobius"/>
    </source>
</evidence>